<evidence type="ECO:0000256" key="12">
    <source>
        <dbReference type="ARBA" id="ARBA00022989"/>
    </source>
</evidence>
<keyword evidence="9" id="KW-0418">Kinase</keyword>
<evidence type="ECO:0000256" key="28">
    <source>
        <dbReference type="SAM" id="Phobius"/>
    </source>
</evidence>
<evidence type="ECO:0000256" key="26">
    <source>
        <dbReference type="RuleBase" id="RU000311"/>
    </source>
</evidence>
<dbReference type="OrthoDB" id="6077854at2759"/>
<keyword evidence="18 26" id="KW-0393">Immunoglobulin domain</keyword>
<evidence type="ECO:0000256" key="18">
    <source>
        <dbReference type="ARBA" id="ARBA00023319"/>
    </source>
</evidence>
<dbReference type="InterPro" id="IPR008266">
    <property type="entry name" value="Tyr_kinase_AS"/>
</dbReference>
<evidence type="ECO:0000256" key="5">
    <source>
        <dbReference type="ARBA" id="ARBA00022679"/>
    </source>
</evidence>
<feature type="binding site" evidence="22">
    <location>
        <position position="688"/>
    </location>
    <ligand>
        <name>Mg(2+)</name>
        <dbReference type="ChEBI" id="CHEBI:18420"/>
    </ligand>
</feature>
<evidence type="ECO:0000256" key="19">
    <source>
        <dbReference type="ARBA" id="ARBA00051243"/>
    </source>
</evidence>
<feature type="region of interest" description="Disordered" evidence="27">
    <location>
        <begin position="850"/>
        <end position="872"/>
    </location>
</feature>
<dbReference type="GeneID" id="108278893"/>
<dbReference type="PANTHER" id="PTHR24416:SF47">
    <property type="entry name" value="MACROPHAGE COLONY-STIMULATING FACTOR 1 RECEPTOR"/>
    <property type="match status" value="1"/>
</dbReference>
<reference evidence="32" key="1">
    <citation type="journal article" date="2016" name="Nat. Commun.">
        <title>The channel catfish genome sequence provides insights into the evolution of scale formation in teleosts.</title>
        <authorList>
            <person name="Liu Z."/>
            <person name="Liu S."/>
            <person name="Yao J."/>
            <person name="Bao L."/>
            <person name="Zhang J."/>
            <person name="Li Y."/>
            <person name="Jiang C."/>
            <person name="Sun L."/>
            <person name="Wang R."/>
            <person name="Zhang Y."/>
            <person name="Zhou T."/>
            <person name="Zeng Q."/>
            <person name="Fu Q."/>
            <person name="Gao S."/>
            <person name="Li N."/>
            <person name="Koren S."/>
            <person name="Jiang Y."/>
            <person name="Zimin A."/>
            <person name="Xu P."/>
            <person name="Phillippy A.M."/>
            <person name="Geng X."/>
            <person name="Song L."/>
            <person name="Sun F."/>
            <person name="Li C."/>
            <person name="Wang X."/>
            <person name="Chen A."/>
            <person name="Jin Y."/>
            <person name="Yuan Z."/>
            <person name="Yang Y."/>
            <person name="Tan S."/>
            <person name="Peatman E."/>
            <person name="Lu J."/>
            <person name="Qin Z."/>
            <person name="Dunham R."/>
            <person name="Li Z."/>
            <person name="Sonstegard T."/>
            <person name="Feng J."/>
            <person name="Danzmann R.G."/>
            <person name="Schroeder S."/>
            <person name="Scheffler B."/>
            <person name="Duke M.V."/>
            <person name="Ballard L."/>
            <person name="Kucuktas H."/>
            <person name="Kaltenboeck L."/>
            <person name="Liu H."/>
            <person name="Armbruster J."/>
            <person name="Xie Y."/>
            <person name="Kirby M.L."/>
            <person name="Tian Y."/>
            <person name="Flanagan M.E."/>
            <person name="Mu W."/>
            <person name="Waldbieser G.C."/>
        </authorList>
    </citation>
    <scope>NUCLEOTIDE SEQUENCE [LARGE SCALE GENOMIC DNA]</scope>
    <source>
        <strain evidence="32">SDA103</strain>
    </source>
</reference>
<evidence type="ECO:0000256" key="13">
    <source>
        <dbReference type="ARBA" id="ARBA00023136"/>
    </source>
</evidence>
<dbReference type="GO" id="GO:0043235">
    <property type="term" value="C:receptor complex"/>
    <property type="evidence" value="ECO:0007669"/>
    <property type="project" value="TreeGrafter"/>
</dbReference>
<dbReference type="Pfam" id="PF13927">
    <property type="entry name" value="Ig_3"/>
    <property type="match status" value="1"/>
</dbReference>
<reference evidence="33" key="2">
    <citation type="submission" date="2025-08" db="UniProtKB">
        <authorList>
            <consortium name="RefSeq"/>
        </authorList>
    </citation>
    <scope>IDENTIFICATION</scope>
    <source>
        <tissue evidence="33">Blood</tissue>
    </source>
</reference>
<dbReference type="InterPro" id="IPR036179">
    <property type="entry name" value="Ig-like_dom_sf"/>
</dbReference>
<dbReference type="GO" id="GO:0046872">
    <property type="term" value="F:metal ion binding"/>
    <property type="evidence" value="ECO:0007669"/>
    <property type="project" value="UniProtKB-KW"/>
</dbReference>
<dbReference type="GO" id="GO:0030335">
    <property type="term" value="P:positive regulation of cell migration"/>
    <property type="evidence" value="ECO:0007669"/>
    <property type="project" value="TreeGrafter"/>
</dbReference>
<dbReference type="InterPro" id="IPR007110">
    <property type="entry name" value="Ig-like_dom"/>
</dbReference>
<dbReference type="SMART" id="SM00408">
    <property type="entry name" value="IGc2"/>
    <property type="match status" value="1"/>
</dbReference>
<feature type="domain" description="Protein kinase" evidence="30">
    <location>
        <begin position="497"/>
        <end position="819"/>
    </location>
</feature>
<evidence type="ECO:0000256" key="7">
    <source>
        <dbReference type="ARBA" id="ARBA00022737"/>
    </source>
</evidence>
<evidence type="ECO:0000256" key="1">
    <source>
        <dbReference type="ARBA" id="ARBA00004251"/>
    </source>
</evidence>
<dbReference type="PIRSF" id="PIRSF500947">
    <property type="entry name" value="CSF-1_receptor"/>
    <property type="match status" value="1"/>
</dbReference>
<dbReference type="FunFam" id="1.10.510.10:FF:000140">
    <property type="entry name" value="Platelet-derived growth factor receptor beta"/>
    <property type="match status" value="1"/>
</dbReference>
<dbReference type="AlphaFoldDB" id="A0A2D0SZI2"/>
<dbReference type="SMART" id="SM00219">
    <property type="entry name" value="TyrKc"/>
    <property type="match status" value="1"/>
</dbReference>
<dbReference type="Gene3D" id="1.10.510.10">
    <property type="entry name" value="Transferase(Phosphotransferase) domain 1"/>
    <property type="match status" value="1"/>
</dbReference>
<evidence type="ECO:0000256" key="24">
    <source>
        <dbReference type="PIRSR" id="PIRSR500947-51"/>
    </source>
</evidence>
<evidence type="ECO:0000256" key="29">
    <source>
        <dbReference type="SAM" id="SignalP"/>
    </source>
</evidence>
<evidence type="ECO:0000313" key="33">
    <source>
        <dbReference type="RefSeq" id="XP_017348079.1"/>
    </source>
</evidence>
<sequence length="872" mass="98780">MNREMLYAALIILLLPISTQSGDVYNNTVIVQDEESDVLLNCLPTLPSTTPFTLRMADGSAPPPDLNFTVDPKQGIVIRAPRPSHSGDYICSVLGNAVRQHSSVFQITIRKKVRVPPAVSVEVDECVRVIGEKLQLTCNATNPDHSFIIKWQHSNTQTFLVNKTVKRSSDMVQVISVLTLPHVNKPDSGNLTCIAKNTAGNKTATVSLRIAEKPYVSLTPLKPRGLNPTVELMEDETLDLRVEVDAYPTIQDGRWSTPPATNTSNYVETLSTIHRSYRQVASLSIKRIKAHERGWYSFNAQGANINATTHFKVHVYQKPSVMIEWRNGSLTCLASGYPALTIYWQQCEKMNNTCDRNRSSVELQYEQYTLQQHDEFQSHTVRSVLLTPLSNTTVRCEAENTAGVGRSTISLPPLLYVYQPPPDVWTSQMFLTIITATSVIATLLFILLGVCAYRCKQTPKYEIRWKIIEVSEGNNYTYIDPTQLPYNPKWEFPRDRLTFGQVLGSGAFGKVVEATALGLEKDDHITQVAVKMLKSSALSEEKEALMCELKILSHLGSHANIVNLLGACTHGGPVLLITEFCSHGDLLNFLRRKAPLFINSVFHTHEFSNIYKNLTRNLMERRNQINSYMDMQPGQRSRDCTQGEYSREARDPSALNIDHLLRFSAHVAQGMNFLASKNCIHRDIAARNVLVSDSLVAKICDFGLARDIMNDSNYVVRGNARLPVKWMSPESIFECLYTVQSDVWSYGVLLWEIFSLGRSPYPDVVVDARFYKMIRCGYHMSQPDFAPAEMYKIMKMCWSLEPTSRPTFNQIVQMIRTLLPENSEQQYKNIQQELEQKFDTMNCVTVKMSETHQDKTPEEQRLLTHSNNYQLY</sequence>
<dbReference type="InterPro" id="IPR001245">
    <property type="entry name" value="Ser-Thr/Tyr_kinase_cat_dom"/>
</dbReference>
<dbReference type="RefSeq" id="XP_017348079.1">
    <property type="nucleotide sequence ID" value="XM_017492590.3"/>
</dbReference>
<dbReference type="GO" id="GO:0019838">
    <property type="term" value="F:growth factor binding"/>
    <property type="evidence" value="ECO:0007669"/>
    <property type="project" value="TreeGrafter"/>
</dbReference>
<evidence type="ECO:0000259" key="30">
    <source>
        <dbReference type="PROSITE" id="PS50011"/>
    </source>
</evidence>
<evidence type="ECO:0000259" key="31">
    <source>
        <dbReference type="PROSITE" id="PS50835"/>
    </source>
</evidence>
<dbReference type="PROSITE" id="PS50835">
    <property type="entry name" value="IG_LIKE"/>
    <property type="match status" value="2"/>
</dbReference>
<feature type="transmembrane region" description="Helical" evidence="28">
    <location>
        <begin position="429"/>
        <end position="453"/>
    </location>
</feature>
<keyword evidence="17" id="KW-0325">Glycoprotein</keyword>
<dbReference type="Pfam" id="PF25305">
    <property type="entry name" value="Ig_PDGFR_d4"/>
    <property type="match status" value="1"/>
</dbReference>
<feature type="signal peptide" evidence="29">
    <location>
        <begin position="1"/>
        <end position="21"/>
    </location>
</feature>
<feature type="binding site" evidence="21">
    <location>
        <begin position="504"/>
        <end position="511"/>
    </location>
    <ligand>
        <name>ATP</name>
        <dbReference type="ChEBI" id="CHEBI:30616"/>
    </ligand>
</feature>
<keyword evidence="32" id="KW-1185">Reference proteome</keyword>
<keyword evidence="8 21" id="KW-0547">Nucleotide-binding</keyword>
<dbReference type="SMART" id="SM00409">
    <property type="entry name" value="IG"/>
    <property type="match status" value="3"/>
</dbReference>
<evidence type="ECO:0000256" key="23">
    <source>
        <dbReference type="PIRSR" id="PIRSR000615-4"/>
    </source>
</evidence>
<evidence type="ECO:0000256" key="8">
    <source>
        <dbReference type="ARBA" id="ARBA00022741"/>
    </source>
</evidence>
<evidence type="ECO:0000313" key="32">
    <source>
        <dbReference type="Proteomes" id="UP000221080"/>
    </source>
</evidence>
<feature type="active site" description="Proton acceptor" evidence="20">
    <location>
        <position position="683"/>
    </location>
</feature>
<feature type="binding site" evidence="22">
    <location>
        <position position="701"/>
    </location>
    <ligand>
        <name>Mg(2+)</name>
        <dbReference type="ChEBI" id="CHEBI:18420"/>
    </ligand>
</feature>
<keyword evidence="10 21" id="KW-0067">ATP-binding</keyword>
<evidence type="ECO:0000256" key="10">
    <source>
        <dbReference type="ARBA" id="ARBA00022840"/>
    </source>
</evidence>
<dbReference type="GO" id="GO:0019955">
    <property type="term" value="F:cytokine binding"/>
    <property type="evidence" value="ECO:0007669"/>
    <property type="project" value="InterPro"/>
</dbReference>
<gene>
    <name evidence="33" type="primary">csf1rb</name>
</gene>
<feature type="binding site" evidence="21 25">
    <location>
        <position position="531"/>
    </location>
    <ligand>
        <name>ATP</name>
        <dbReference type="ChEBI" id="CHEBI:30616"/>
    </ligand>
</feature>
<feature type="site" description="Important for interaction with phosphotyrosine-binding proteins" evidence="23">
    <location>
        <position position="827"/>
    </location>
</feature>
<evidence type="ECO:0000256" key="14">
    <source>
        <dbReference type="ARBA" id="ARBA00023137"/>
    </source>
</evidence>
<evidence type="ECO:0000256" key="25">
    <source>
        <dbReference type="PROSITE-ProRule" id="PRU10141"/>
    </source>
</evidence>
<dbReference type="Gene3D" id="2.60.40.10">
    <property type="entry name" value="Immunoglobulins"/>
    <property type="match status" value="4"/>
</dbReference>
<evidence type="ECO:0000256" key="2">
    <source>
        <dbReference type="ARBA" id="ARBA00011902"/>
    </source>
</evidence>
<keyword evidence="22" id="KW-0460">Magnesium</keyword>
<dbReference type="InterPro" id="IPR050122">
    <property type="entry name" value="RTK"/>
</dbReference>
<feature type="binding site" evidence="24">
    <location>
        <begin position="503"/>
        <end position="511"/>
    </location>
    <ligand>
        <name>ATP</name>
        <dbReference type="ChEBI" id="CHEBI:30616"/>
    </ligand>
</feature>
<dbReference type="InterPro" id="IPR003598">
    <property type="entry name" value="Ig_sub2"/>
</dbReference>
<dbReference type="PROSITE" id="PS50011">
    <property type="entry name" value="PROTEIN_KINASE_DOM"/>
    <property type="match status" value="1"/>
</dbReference>
<dbReference type="EC" id="2.7.10.1" evidence="2"/>
<dbReference type="STRING" id="7998.ENSIPUP00000027225"/>
<keyword evidence="4" id="KW-0597">Phosphoprotein</keyword>
<comment type="catalytic activity">
    <reaction evidence="19">
        <text>L-tyrosyl-[protein] + ATP = O-phospho-L-tyrosyl-[protein] + ADP + H(+)</text>
        <dbReference type="Rhea" id="RHEA:10596"/>
        <dbReference type="Rhea" id="RHEA-COMP:10136"/>
        <dbReference type="Rhea" id="RHEA-COMP:20101"/>
        <dbReference type="ChEBI" id="CHEBI:15378"/>
        <dbReference type="ChEBI" id="CHEBI:30616"/>
        <dbReference type="ChEBI" id="CHEBI:46858"/>
        <dbReference type="ChEBI" id="CHEBI:61978"/>
        <dbReference type="ChEBI" id="CHEBI:456216"/>
        <dbReference type="EC" id="2.7.10.1"/>
    </reaction>
</comment>
<dbReference type="Pfam" id="PF07714">
    <property type="entry name" value="PK_Tyr_Ser-Thr"/>
    <property type="match status" value="1"/>
</dbReference>
<dbReference type="SUPFAM" id="SSF56112">
    <property type="entry name" value="Protein kinase-like (PK-like)"/>
    <property type="match status" value="1"/>
</dbReference>
<accession>A0A2D0SZI2</accession>
<feature type="binding site" evidence="21">
    <location>
        <begin position="579"/>
        <end position="585"/>
    </location>
    <ligand>
        <name>ATP</name>
        <dbReference type="ChEBI" id="CHEBI:30616"/>
    </ligand>
</feature>
<dbReference type="InterPro" id="IPR011009">
    <property type="entry name" value="Kinase-like_dom_sf"/>
</dbReference>
<dbReference type="PROSITE" id="PS00240">
    <property type="entry name" value="RECEPTOR_TYR_KIN_III"/>
    <property type="match status" value="1"/>
</dbReference>
<feature type="compositionally biased region" description="Basic and acidic residues" evidence="27">
    <location>
        <begin position="850"/>
        <end position="862"/>
    </location>
</feature>
<dbReference type="GO" id="GO:0005011">
    <property type="term" value="F:macrophage colony-stimulating factor receptor activity"/>
    <property type="evidence" value="ECO:0007669"/>
    <property type="project" value="TreeGrafter"/>
</dbReference>
<protein>
    <recommendedName>
        <fullName evidence="2">receptor protein-tyrosine kinase</fullName>
        <ecNumber evidence="2">2.7.10.1</ecNumber>
    </recommendedName>
</protein>
<dbReference type="GO" id="GO:0005524">
    <property type="term" value="F:ATP binding"/>
    <property type="evidence" value="ECO:0007669"/>
    <property type="project" value="UniProtKB-UniRule"/>
</dbReference>
<evidence type="ECO:0000256" key="17">
    <source>
        <dbReference type="ARBA" id="ARBA00023180"/>
    </source>
</evidence>
<evidence type="ECO:0000256" key="21">
    <source>
        <dbReference type="PIRSR" id="PIRSR000615-2"/>
    </source>
</evidence>
<dbReference type="InterPro" id="IPR017441">
    <property type="entry name" value="Protein_kinase_ATP_BS"/>
</dbReference>
<evidence type="ECO:0000256" key="4">
    <source>
        <dbReference type="ARBA" id="ARBA00022553"/>
    </source>
</evidence>
<evidence type="ECO:0000256" key="6">
    <source>
        <dbReference type="ARBA" id="ARBA00022692"/>
    </source>
</evidence>
<proteinExistence type="inferred from homology"/>
<dbReference type="Proteomes" id="UP000221080">
    <property type="component" value="Chromosome 18"/>
</dbReference>
<dbReference type="GO" id="GO:0007169">
    <property type="term" value="P:cell surface receptor protein tyrosine kinase signaling pathway"/>
    <property type="evidence" value="ECO:0007669"/>
    <property type="project" value="InterPro"/>
</dbReference>
<organism evidence="32 33">
    <name type="scientific">Ictalurus punctatus</name>
    <name type="common">Channel catfish</name>
    <name type="synonym">Silurus punctatus</name>
    <dbReference type="NCBI Taxonomy" id="7998"/>
    <lineage>
        <taxon>Eukaryota</taxon>
        <taxon>Metazoa</taxon>
        <taxon>Chordata</taxon>
        <taxon>Craniata</taxon>
        <taxon>Vertebrata</taxon>
        <taxon>Euteleostomi</taxon>
        <taxon>Actinopterygii</taxon>
        <taxon>Neopterygii</taxon>
        <taxon>Teleostei</taxon>
        <taxon>Ostariophysi</taxon>
        <taxon>Siluriformes</taxon>
        <taxon>Ictaluridae</taxon>
        <taxon>Ictalurus</taxon>
    </lineage>
</organism>
<evidence type="ECO:0000256" key="15">
    <source>
        <dbReference type="ARBA" id="ARBA00023157"/>
    </source>
</evidence>
<feature type="chain" id="PRO_5012655142" description="receptor protein-tyrosine kinase" evidence="29">
    <location>
        <begin position="22"/>
        <end position="872"/>
    </location>
</feature>
<keyword evidence="5" id="KW-0808">Transferase</keyword>
<keyword evidence="12 28" id="KW-1133">Transmembrane helix</keyword>
<keyword evidence="22" id="KW-0479">Metal-binding</keyword>
<keyword evidence="7" id="KW-0677">Repeat</keyword>
<dbReference type="InterPro" id="IPR020635">
    <property type="entry name" value="Tyr_kinase_cat_dom"/>
</dbReference>
<evidence type="ECO:0000256" key="22">
    <source>
        <dbReference type="PIRSR" id="PIRSR000615-3"/>
    </source>
</evidence>
<dbReference type="GO" id="GO:0001667">
    <property type="term" value="P:ameboidal-type cell migration"/>
    <property type="evidence" value="ECO:0007669"/>
    <property type="project" value="UniProtKB-ARBA"/>
</dbReference>
<dbReference type="SUPFAM" id="SSF48726">
    <property type="entry name" value="Immunoglobulin"/>
    <property type="match status" value="4"/>
</dbReference>
<dbReference type="GO" id="GO:0043408">
    <property type="term" value="P:regulation of MAPK cascade"/>
    <property type="evidence" value="ECO:0007669"/>
    <property type="project" value="TreeGrafter"/>
</dbReference>
<keyword evidence="3" id="KW-1003">Cell membrane</keyword>
<dbReference type="GO" id="GO:0005886">
    <property type="term" value="C:plasma membrane"/>
    <property type="evidence" value="ECO:0007669"/>
    <property type="project" value="UniProtKB-SubCell"/>
</dbReference>
<evidence type="ECO:0000256" key="11">
    <source>
        <dbReference type="ARBA" id="ARBA00022843"/>
    </source>
</evidence>
<keyword evidence="16 26" id="KW-0675">Receptor</keyword>
<dbReference type="PIRSF" id="PIRSF000615">
    <property type="entry name" value="TyrPK_CSF1-R"/>
    <property type="match status" value="1"/>
</dbReference>
<dbReference type="InterPro" id="IPR000719">
    <property type="entry name" value="Prot_kinase_dom"/>
</dbReference>
<feature type="domain" description="Ig-like" evidence="31">
    <location>
        <begin position="329"/>
        <end position="410"/>
    </location>
</feature>
<feature type="domain" description="Ig-like" evidence="31">
    <location>
        <begin position="117"/>
        <end position="207"/>
    </location>
</feature>
<keyword evidence="6 26" id="KW-0812">Transmembrane</keyword>
<keyword evidence="11" id="KW-0832">Ubl conjugation</keyword>
<keyword evidence="13 28" id="KW-0472">Membrane</keyword>
<dbReference type="PROSITE" id="PS00109">
    <property type="entry name" value="PROTEIN_KINASE_TYR"/>
    <property type="match status" value="1"/>
</dbReference>
<dbReference type="GO" id="GO:0030316">
    <property type="term" value="P:osteoclast differentiation"/>
    <property type="evidence" value="ECO:0007669"/>
    <property type="project" value="TreeGrafter"/>
</dbReference>
<evidence type="ECO:0000256" key="9">
    <source>
        <dbReference type="ARBA" id="ARBA00022777"/>
    </source>
</evidence>
<dbReference type="InterPro" id="IPR030658">
    <property type="entry name" value="CSF-1_receptor"/>
</dbReference>
<name>A0A2D0SZI2_ICTPU</name>
<feature type="binding site" evidence="22">
    <location>
        <position position="476"/>
    </location>
    <ligand>
        <name>Mg(2+)</name>
        <dbReference type="ChEBI" id="CHEBI:18420"/>
    </ligand>
</feature>
<comment type="subcellular location">
    <subcellularLocation>
        <location evidence="1">Cell membrane</location>
        <topology evidence="1">Single-pass type I membrane protein</topology>
    </subcellularLocation>
    <subcellularLocation>
        <location evidence="26">Membrane</location>
        <topology evidence="26">Single-pass type I membrane protein</topology>
    </subcellularLocation>
</comment>
<dbReference type="InterPro" id="IPR001824">
    <property type="entry name" value="Tyr_kinase_rcpt_3_CS"/>
</dbReference>
<dbReference type="CTD" id="568405"/>
<evidence type="ECO:0000256" key="20">
    <source>
        <dbReference type="PIRSR" id="PIRSR000615-1"/>
    </source>
</evidence>
<dbReference type="InterPro" id="IPR003599">
    <property type="entry name" value="Ig_sub"/>
</dbReference>
<dbReference type="InterPro" id="IPR013783">
    <property type="entry name" value="Ig-like_fold"/>
</dbReference>
<keyword evidence="29" id="KW-0732">Signal</keyword>
<evidence type="ECO:0000256" key="3">
    <source>
        <dbReference type="ARBA" id="ARBA00022475"/>
    </source>
</evidence>
<dbReference type="PROSITE" id="PS00107">
    <property type="entry name" value="PROTEIN_KINASE_ATP"/>
    <property type="match status" value="1"/>
</dbReference>
<dbReference type="PANTHER" id="PTHR24416">
    <property type="entry name" value="TYROSINE-PROTEIN KINASE RECEPTOR"/>
    <property type="match status" value="1"/>
</dbReference>
<evidence type="ECO:0000256" key="16">
    <source>
        <dbReference type="ARBA" id="ARBA00023170"/>
    </source>
</evidence>
<feature type="binding site" evidence="21">
    <location>
        <position position="687"/>
    </location>
    <ligand>
        <name>ATP</name>
        <dbReference type="ChEBI" id="CHEBI:30616"/>
    </ligand>
</feature>
<keyword evidence="14" id="KW-0829">Tyrosine-protein kinase</keyword>
<keyword evidence="15" id="KW-1015">Disulfide bond</keyword>
<dbReference type="KEGG" id="ipu:108278893"/>
<comment type="similarity">
    <text evidence="26">Belongs to the protein kinase superfamily. Tyr protein kinase family. CSF-1/PDGF receptor subfamily.</text>
</comment>
<evidence type="ECO:0000256" key="27">
    <source>
        <dbReference type="SAM" id="MobiDB-lite"/>
    </source>
</evidence>
<dbReference type="FunFam" id="3.30.200.20:FF:000025">
    <property type="entry name" value="Platelet-derived growth factor receptor alpha"/>
    <property type="match status" value="1"/>
</dbReference>
<dbReference type="Gene3D" id="3.30.200.20">
    <property type="entry name" value="Phosphorylase Kinase, domain 1"/>
    <property type="match status" value="1"/>
</dbReference>
<dbReference type="GO" id="GO:1990682">
    <property type="term" value="C:CSF1-CSF1R complex"/>
    <property type="evidence" value="ECO:0007669"/>
    <property type="project" value="TreeGrafter"/>
</dbReference>
<feature type="compositionally biased region" description="Polar residues" evidence="27">
    <location>
        <begin position="863"/>
        <end position="872"/>
    </location>
</feature>